<dbReference type="PANTHER" id="PTHR43002">
    <property type="entry name" value="GLYCOGEN DEBRANCHING ENZYME"/>
    <property type="match status" value="1"/>
</dbReference>
<proteinExistence type="predicted"/>
<dbReference type="EMBL" id="BLLF01001415">
    <property type="protein sequence ID" value="GFH19153.1"/>
    <property type="molecule type" value="Genomic_DNA"/>
</dbReference>
<gene>
    <name evidence="3" type="ORF">HaLaN_16056</name>
</gene>
<evidence type="ECO:0000256" key="1">
    <source>
        <dbReference type="SAM" id="MobiDB-lite"/>
    </source>
</evidence>
<reference evidence="3 4" key="1">
    <citation type="submission" date="2020-02" db="EMBL/GenBank/DDBJ databases">
        <title>Draft genome sequence of Haematococcus lacustris strain NIES-144.</title>
        <authorList>
            <person name="Morimoto D."/>
            <person name="Nakagawa S."/>
            <person name="Yoshida T."/>
            <person name="Sawayama S."/>
        </authorList>
    </citation>
    <scope>NUCLEOTIDE SEQUENCE [LARGE SCALE GENOMIC DNA]</scope>
    <source>
        <strain evidence="3 4">NIES-144</strain>
    </source>
</reference>
<dbReference type="InterPro" id="IPR017853">
    <property type="entry name" value="GH"/>
</dbReference>
<dbReference type="Pfam" id="PF21156">
    <property type="entry name" value="ISOA1-3_C"/>
    <property type="match status" value="1"/>
</dbReference>
<dbReference type="SUPFAM" id="SSF51011">
    <property type="entry name" value="Glycosyl hydrolase domain"/>
    <property type="match status" value="1"/>
</dbReference>
<comment type="caution">
    <text evidence="3">The sequence shown here is derived from an EMBL/GenBank/DDBJ whole genome shotgun (WGS) entry which is preliminary data.</text>
</comment>
<dbReference type="SUPFAM" id="SSF51445">
    <property type="entry name" value="(Trans)glycosidases"/>
    <property type="match status" value="1"/>
</dbReference>
<dbReference type="Gene3D" id="2.60.40.1180">
    <property type="entry name" value="Golgi alpha-mannosidase II"/>
    <property type="match status" value="1"/>
</dbReference>
<keyword evidence="4" id="KW-1185">Reference proteome</keyword>
<dbReference type="Proteomes" id="UP000485058">
    <property type="component" value="Unassembled WGS sequence"/>
</dbReference>
<dbReference type="InterPro" id="IPR048650">
    <property type="entry name" value="ISOA1-3-like_C"/>
</dbReference>
<evidence type="ECO:0000313" key="3">
    <source>
        <dbReference type="EMBL" id="GFH19153.1"/>
    </source>
</evidence>
<feature type="region of interest" description="Disordered" evidence="1">
    <location>
        <begin position="143"/>
        <end position="164"/>
    </location>
</feature>
<evidence type="ECO:0000259" key="2">
    <source>
        <dbReference type="Pfam" id="PF21156"/>
    </source>
</evidence>
<protein>
    <submittedName>
        <fullName evidence="3">Aamy domain-containing protein</fullName>
    </submittedName>
</protein>
<dbReference type="Gene3D" id="3.20.20.80">
    <property type="entry name" value="Glycosidases"/>
    <property type="match status" value="1"/>
</dbReference>
<dbReference type="AlphaFoldDB" id="A0A699Z940"/>
<feature type="domain" description="Isoamylase 1-3-like C-terminal" evidence="2">
    <location>
        <begin position="264"/>
        <end position="369"/>
    </location>
</feature>
<dbReference type="InterPro" id="IPR013780">
    <property type="entry name" value="Glyco_hydro_b"/>
</dbReference>
<sequence length="385" mass="42863">MTNGSGVPTGTPLADPPLIEMISEDPVLRNTKLIAEAWDCDGLNQVGAFPHYGGRWAEWNGRFRDTVRNFIKGMDGWAGPFASALCGSPDLYASTQAPETDWWSTNSGRRWRGNRTPTASINFITAHDGFTLADLVAYNDKHNQANGEGNQDGENHNNSWNCGEEGDTQKWNVKRLRQRQMRNLCVALLVAHGVPMITMGDEYAHTKRGNNNTYCHDDPLNWFNWEESEADEGGFQRFMRCMVNFRRSRPELLRSTFVGAKDVQWHGELPDSPDWSEASRLVACTINDGAGNGLYVAFNTGHTARALKLPKWPGKVWQRVADTSQLAPFDFLAADEVMSPKELARAQAASLMWSADHHAAMLPWSALILESVPESAVEAMKAPEP</sequence>
<organism evidence="3 4">
    <name type="scientific">Haematococcus lacustris</name>
    <name type="common">Green alga</name>
    <name type="synonym">Haematococcus pluvialis</name>
    <dbReference type="NCBI Taxonomy" id="44745"/>
    <lineage>
        <taxon>Eukaryota</taxon>
        <taxon>Viridiplantae</taxon>
        <taxon>Chlorophyta</taxon>
        <taxon>core chlorophytes</taxon>
        <taxon>Chlorophyceae</taxon>
        <taxon>CS clade</taxon>
        <taxon>Chlamydomonadales</taxon>
        <taxon>Haematococcaceae</taxon>
        <taxon>Haematococcus</taxon>
    </lineage>
</organism>
<accession>A0A699Z940</accession>
<name>A0A699Z940_HAELA</name>
<evidence type="ECO:0000313" key="4">
    <source>
        <dbReference type="Proteomes" id="UP000485058"/>
    </source>
</evidence>